<dbReference type="SUPFAM" id="SSF103501">
    <property type="entry name" value="Respiratory nitrate reductase 1 gamma chain"/>
    <property type="match status" value="1"/>
</dbReference>
<evidence type="ECO:0000256" key="6">
    <source>
        <dbReference type="ARBA" id="ARBA00022723"/>
    </source>
</evidence>
<dbReference type="GO" id="GO:0020037">
    <property type="term" value="F:heme binding"/>
    <property type="evidence" value="ECO:0007669"/>
    <property type="project" value="TreeGrafter"/>
</dbReference>
<evidence type="ECO:0000256" key="9">
    <source>
        <dbReference type="ARBA" id="ARBA00023002"/>
    </source>
</evidence>
<dbReference type="PANTHER" id="PTHR30598">
    <property type="entry name" value="NITRATE REDUCTASE PRIVATE CHAPERONE, REDOX ENZYME MATURATION PROTEIN REMP FAMILY"/>
    <property type="match status" value="1"/>
</dbReference>
<evidence type="ECO:0000259" key="14">
    <source>
        <dbReference type="Pfam" id="PF02665"/>
    </source>
</evidence>
<evidence type="ECO:0000256" key="1">
    <source>
        <dbReference type="ARBA" id="ARBA00004651"/>
    </source>
</evidence>
<evidence type="ECO:0000256" key="4">
    <source>
        <dbReference type="ARBA" id="ARBA00022617"/>
    </source>
</evidence>
<organism evidence="15">
    <name type="scientific">hydrothermal vent metagenome</name>
    <dbReference type="NCBI Taxonomy" id="652676"/>
    <lineage>
        <taxon>unclassified sequences</taxon>
        <taxon>metagenomes</taxon>
        <taxon>ecological metagenomes</taxon>
    </lineage>
</organism>
<feature type="domain" description="NarG-like" evidence="14">
    <location>
        <begin position="6"/>
        <end position="226"/>
    </location>
</feature>
<dbReference type="EC" id="1.7.99.4" evidence="15"/>
<dbReference type="GO" id="GO:0008940">
    <property type="term" value="F:nitrate reductase activity"/>
    <property type="evidence" value="ECO:0007669"/>
    <property type="project" value="InterPro"/>
</dbReference>
<keyword evidence="5 13" id="KW-0812">Transmembrane</keyword>
<evidence type="ECO:0000256" key="12">
    <source>
        <dbReference type="ARBA" id="ARBA00023136"/>
    </source>
</evidence>
<keyword evidence="3" id="KW-1003">Cell membrane</keyword>
<evidence type="ECO:0000256" key="3">
    <source>
        <dbReference type="ARBA" id="ARBA00022475"/>
    </source>
</evidence>
<dbReference type="Gene3D" id="1.20.950.20">
    <property type="entry name" value="Transmembrane di-heme cytochromes, Chain C"/>
    <property type="match status" value="1"/>
</dbReference>
<evidence type="ECO:0000256" key="7">
    <source>
        <dbReference type="ARBA" id="ARBA00022982"/>
    </source>
</evidence>
<reference evidence="15" key="1">
    <citation type="submission" date="2018-06" db="EMBL/GenBank/DDBJ databases">
        <authorList>
            <person name="Zhirakovskaya E."/>
        </authorList>
    </citation>
    <scope>NUCLEOTIDE SEQUENCE</scope>
</reference>
<keyword evidence="8 13" id="KW-1133">Transmembrane helix</keyword>
<keyword evidence="6" id="KW-0479">Metal-binding</keyword>
<evidence type="ECO:0000313" key="15">
    <source>
        <dbReference type="EMBL" id="VAV86995.1"/>
    </source>
</evidence>
<feature type="transmembrane region" description="Helical" evidence="13">
    <location>
        <begin position="12"/>
        <end position="30"/>
    </location>
</feature>
<evidence type="ECO:0000256" key="5">
    <source>
        <dbReference type="ARBA" id="ARBA00022692"/>
    </source>
</evidence>
<keyword evidence="10" id="KW-0408">Iron</keyword>
<dbReference type="EMBL" id="UOEE01000023">
    <property type="protein sequence ID" value="VAV86995.1"/>
    <property type="molecule type" value="Genomic_DNA"/>
</dbReference>
<feature type="transmembrane region" description="Helical" evidence="13">
    <location>
        <begin position="51"/>
        <end position="69"/>
    </location>
</feature>
<feature type="transmembrane region" description="Helical" evidence="13">
    <location>
        <begin position="130"/>
        <end position="149"/>
    </location>
</feature>
<keyword evidence="11" id="KW-0534">Nitrate assimilation</keyword>
<dbReference type="InterPro" id="IPR036197">
    <property type="entry name" value="NarG-like_sf"/>
</dbReference>
<evidence type="ECO:0000256" key="11">
    <source>
        <dbReference type="ARBA" id="ARBA00023063"/>
    </source>
</evidence>
<dbReference type="FunFam" id="1.20.950.20:FF:000001">
    <property type="entry name" value="Respiratory nitrate reductase subunit gamma"/>
    <property type="match status" value="1"/>
</dbReference>
<proteinExistence type="predicted"/>
<dbReference type="NCBIfam" id="TIGR00351">
    <property type="entry name" value="narI"/>
    <property type="match status" value="1"/>
</dbReference>
<keyword evidence="9 15" id="KW-0560">Oxidoreductase</keyword>
<keyword evidence="4" id="KW-0349">Heme</keyword>
<protein>
    <submittedName>
        <fullName evidence="15">Respiratory nitrate reductase gamma chain</fullName>
        <ecNumber evidence="15">1.7.99.4</ecNumber>
    </submittedName>
</protein>
<dbReference type="InterPro" id="IPR023234">
    <property type="entry name" value="NarG-like_domain"/>
</dbReference>
<dbReference type="PANTHER" id="PTHR30598:SF3">
    <property type="entry name" value="RESPIRATORY NITRATE REDUCTASE 1 GAMMA CHAIN"/>
    <property type="match status" value="1"/>
</dbReference>
<keyword evidence="2" id="KW-0813">Transport</keyword>
<keyword evidence="7" id="KW-0249">Electron transport</keyword>
<keyword evidence="12 13" id="KW-0472">Membrane</keyword>
<comment type="subcellular location">
    <subcellularLocation>
        <location evidence="1">Cell membrane</location>
        <topology evidence="1">Multi-pass membrane protein</topology>
    </subcellularLocation>
</comment>
<evidence type="ECO:0000256" key="13">
    <source>
        <dbReference type="SAM" id="Phobius"/>
    </source>
</evidence>
<dbReference type="Pfam" id="PF02665">
    <property type="entry name" value="Nitrate_red_gam"/>
    <property type="match status" value="1"/>
</dbReference>
<dbReference type="GO" id="GO:0009325">
    <property type="term" value="C:nitrate reductase complex"/>
    <property type="evidence" value="ECO:0007669"/>
    <property type="project" value="InterPro"/>
</dbReference>
<dbReference type="GO" id="GO:0046872">
    <property type="term" value="F:metal ion binding"/>
    <property type="evidence" value="ECO:0007669"/>
    <property type="project" value="UniProtKB-KW"/>
</dbReference>
<dbReference type="GO" id="GO:0009055">
    <property type="term" value="F:electron transfer activity"/>
    <property type="evidence" value="ECO:0007669"/>
    <property type="project" value="TreeGrafter"/>
</dbReference>
<dbReference type="GO" id="GO:0005886">
    <property type="term" value="C:plasma membrane"/>
    <property type="evidence" value="ECO:0007669"/>
    <property type="project" value="UniProtKB-SubCell"/>
</dbReference>
<name>A0A3B0RU44_9ZZZZ</name>
<feature type="transmembrane region" description="Helical" evidence="13">
    <location>
        <begin position="89"/>
        <end position="110"/>
    </location>
</feature>
<dbReference type="GO" id="GO:0042128">
    <property type="term" value="P:nitrate assimilation"/>
    <property type="evidence" value="ECO:0007669"/>
    <property type="project" value="UniProtKB-KW"/>
</dbReference>
<dbReference type="InterPro" id="IPR051936">
    <property type="entry name" value="Heme-iron_electron_transfer"/>
</dbReference>
<dbReference type="GO" id="GO:0019645">
    <property type="term" value="P:anaerobic electron transport chain"/>
    <property type="evidence" value="ECO:0007669"/>
    <property type="project" value="TreeGrafter"/>
</dbReference>
<evidence type="ECO:0000256" key="8">
    <source>
        <dbReference type="ARBA" id="ARBA00022989"/>
    </source>
</evidence>
<feature type="transmembrane region" description="Helical" evidence="13">
    <location>
        <begin position="189"/>
        <end position="216"/>
    </location>
</feature>
<evidence type="ECO:0000256" key="2">
    <source>
        <dbReference type="ARBA" id="ARBA00022448"/>
    </source>
</evidence>
<sequence length="226" mass="25306">MSAYLNTFFFGIYPYIAIGVMIFGSILRYDRDPYSWKADSSQLMSAKGLRIGSNLFHVGILLLFFGHLVGLLTPHAVYAPFISAGQKQILAMTAGGIFGTMTFVGMVILIVRRFGNARVSATSHFWDKTILLLLFVQLVLGLLTIPQSGKHLDGSSMIELADWAQKIVTFRGGAAEHILHENIIFKLHIVLGLTIFLVLPFTRLVHIFSAPIKYLFRSGYQIVRRR</sequence>
<dbReference type="AlphaFoldDB" id="A0A3B0RU44"/>
<dbReference type="InterPro" id="IPR003816">
    <property type="entry name" value="Nitrate_red_gam"/>
</dbReference>
<accession>A0A3B0RU44</accession>
<gene>
    <name evidence="15" type="ORF">MNBD_ALPHA06-2020</name>
</gene>
<evidence type="ECO:0000256" key="10">
    <source>
        <dbReference type="ARBA" id="ARBA00023004"/>
    </source>
</evidence>